<dbReference type="EMBL" id="MCGO01000147">
    <property type="protein sequence ID" value="ORY24181.1"/>
    <property type="molecule type" value="Genomic_DNA"/>
</dbReference>
<dbReference type="Proteomes" id="UP000193642">
    <property type="component" value="Unassembled WGS sequence"/>
</dbReference>
<evidence type="ECO:0000313" key="2">
    <source>
        <dbReference type="EMBL" id="ORY24184.1"/>
    </source>
</evidence>
<accession>A0A1Y2ANP9</accession>
<reference evidence="1 3" key="1">
    <citation type="submission" date="2016-07" db="EMBL/GenBank/DDBJ databases">
        <title>Pervasive Adenine N6-methylation of Active Genes in Fungi.</title>
        <authorList>
            <consortium name="DOE Joint Genome Institute"/>
            <person name="Mondo S.J."/>
            <person name="Dannebaum R.O."/>
            <person name="Kuo R.C."/>
            <person name="Labutti K."/>
            <person name="Haridas S."/>
            <person name="Kuo A."/>
            <person name="Salamov A."/>
            <person name="Ahrendt S.R."/>
            <person name="Lipzen A."/>
            <person name="Sullivan W."/>
            <person name="Andreopoulos W.B."/>
            <person name="Clum A."/>
            <person name="Lindquist E."/>
            <person name="Daum C."/>
            <person name="Ramamoorthy G.K."/>
            <person name="Gryganskyi A."/>
            <person name="Culley D."/>
            <person name="Magnuson J.K."/>
            <person name="James T.Y."/>
            <person name="O'Malley M.A."/>
            <person name="Stajich J.E."/>
            <person name="Spatafora J.W."/>
            <person name="Visel A."/>
            <person name="Grigoriev I.V."/>
        </authorList>
    </citation>
    <scope>NUCLEOTIDE SEQUENCE [LARGE SCALE GENOMIC DNA]</scope>
    <source>
        <strain evidence="1 3">JEL800</strain>
    </source>
</reference>
<name>A0A1Y2ANP9_9FUNG</name>
<proteinExistence type="predicted"/>
<organism evidence="1 3">
    <name type="scientific">Rhizoclosmatium globosum</name>
    <dbReference type="NCBI Taxonomy" id="329046"/>
    <lineage>
        <taxon>Eukaryota</taxon>
        <taxon>Fungi</taxon>
        <taxon>Fungi incertae sedis</taxon>
        <taxon>Chytridiomycota</taxon>
        <taxon>Chytridiomycota incertae sedis</taxon>
        <taxon>Chytridiomycetes</taxon>
        <taxon>Chytridiales</taxon>
        <taxon>Chytriomycetaceae</taxon>
        <taxon>Rhizoclosmatium</taxon>
    </lineage>
</organism>
<keyword evidence="3" id="KW-1185">Reference proteome</keyword>
<dbReference type="EMBL" id="MCGO01000147">
    <property type="protein sequence ID" value="ORY24184.1"/>
    <property type="molecule type" value="Genomic_DNA"/>
</dbReference>
<comment type="caution">
    <text evidence="1">The sequence shown here is derived from an EMBL/GenBank/DDBJ whole genome shotgun (WGS) entry which is preliminary data.</text>
</comment>
<sequence length="76" mass="8733">MQEADRAPRFDVDDFTFSSGGSSYTVFPDNHLILHISTQIQIHTPLKYEDASVSAVKARRFRNEMQAELQTLVEQF</sequence>
<dbReference type="AlphaFoldDB" id="A0A1Y2ANP9"/>
<evidence type="ECO:0000313" key="3">
    <source>
        <dbReference type="Proteomes" id="UP000193642"/>
    </source>
</evidence>
<gene>
    <name evidence="1" type="ORF">BCR33DRAFT_727642</name>
    <name evidence="2" type="ORF">BCR33DRAFT_727647</name>
</gene>
<evidence type="ECO:0000313" key="1">
    <source>
        <dbReference type="EMBL" id="ORY24181.1"/>
    </source>
</evidence>
<protein>
    <submittedName>
        <fullName evidence="1">Uncharacterized protein</fullName>
    </submittedName>
</protein>